<evidence type="ECO:0000256" key="8">
    <source>
        <dbReference type="ARBA" id="ARBA00022723"/>
    </source>
</evidence>
<evidence type="ECO:0000256" key="9">
    <source>
        <dbReference type="ARBA" id="ARBA00022801"/>
    </source>
</evidence>
<dbReference type="Proteomes" id="UP000030693">
    <property type="component" value="Unassembled WGS sequence"/>
</dbReference>
<dbReference type="OrthoDB" id="10254258at2759"/>
<proteinExistence type="inferred from homology"/>
<dbReference type="GO" id="GO:0046872">
    <property type="term" value="F:metal ion binding"/>
    <property type="evidence" value="ECO:0007669"/>
    <property type="project" value="UniProtKB-KW"/>
</dbReference>
<comment type="subunit">
    <text evidence="6">Homodimer.</text>
</comment>
<comment type="catalytic activity">
    <reaction evidence="1">
        <text>a 2'-deoxyribonucleoside 5'-phosphate + H2O = a 2'-deoxyribonucleoside + phosphate</text>
        <dbReference type="Rhea" id="RHEA:36167"/>
        <dbReference type="ChEBI" id="CHEBI:15377"/>
        <dbReference type="ChEBI" id="CHEBI:18274"/>
        <dbReference type="ChEBI" id="CHEBI:43474"/>
        <dbReference type="ChEBI" id="CHEBI:65317"/>
        <dbReference type="EC" id="3.1.3.89"/>
    </reaction>
</comment>
<protein>
    <recommendedName>
        <fullName evidence="7">5'-deoxynucleotidase</fullName>
        <ecNumber evidence="7">3.1.3.89</ecNumber>
    </recommendedName>
</protein>
<comment type="similarity">
    <text evidence="5">Belongs to the HDDC2 family.</text>
</comment>
<dbReference type="EC" id="3.1.3.89" evidence="7"/>
<dbReference type="PROSITE" id="PS51831">
    <property type="entry name" value="HD"/>
    <property type="match status" value="1"/>
</dbReference>
<keyword evidence="8" id="KW-0479">Metal-binding</keyword>
<dbReference type="EMBL" id="KB932207">
    <property type="protein sequence ID" value="KCV68914.1"/>
    <property type="molecule type" value="Genomic_DNA"/>
</dbReference>
<evidence type="ECO:0000256" key="5">
    <source>
        <dbReference type="ARBA" id="ARBA00009999"/>
    </source>
</evidence>
<evidence type="ECO:0000313" key="12">
    <source>
        <dbReference type="EMBL" id="KCV68914.1"/>
    </source>
</evidence>
<dbReference type="Gene3D" id="1.10.3210.10">
    <property type="entry name" value="Hypothetical protein af1432"/>
    <property type="match status" value="1"/>
</dbReference>
<evidence type="ECO:0000313" key="13">
    <source>
        <dbReference type="Proteomes" id="UP000030693"/>
    </source>
</evidence>
<evidence type="ECO:0000256" key="6">
    <source>
        <dbReference type="ARBA" id="ARBA00011738"/>
    </source>
</evidence>
<dbReference type="eggNOG" id="KOG3197">
    <property type="taxonomic scope" value="Eukaryota"/>
</dbReference>
<dbReference type="OMA" id="TWRLCLM"/>
<evidence type="ECO:0000256" key="4">
    <source>
        <dbReference type="ARBA" id="ARBA00004074"/>
    </source>
</evidence>
<comment type="cofactor">
    <cofactor evidence="3">
        <name>Co(2+)</name>
        <dbReference type="ChEBI" id="CHEBI:48828"/>
    </cofactor>
</comment>
<accession>A0A058Z3Q2</accession>
<evidence type="ECO:0000256" key="10">
    <source>
        <dbReference type="SAM" id="MobiDB-lite"/>
    </source>
</evidence>
<evidence type="ECO:0000256" key="3">
    <source>
        <dbReference type="ARBA" id="ARBA00001941"/>
    </source>
</evidence>
<sequence>MTSPGKGPIAFLQLVGKLKHVRRSGWIRSGVGPGRAPGEVVPRFTPSPPTSGHLGSQRIESVSDHMHRMSVMALLMAWAPSSAQALVDRDKCIRMALVHDIAESIAGDITPHDGVSNEDKHQLELDALITLGNSLGEEYQDAFSEILSLWNEYEAGESPEAILVKDLDKLEMLYAIPLGCIATPPPPAPGPR</sequence>
<dbReference type="GO" id="GO:0002953">
    <property type="term" value="F:5'-deoxynucleotidase activity"/>
    <property type="evidence" value="ECO:0007669"/>
    <property type="project" value="UniProtKB-EC"/>
</dbReference>
<dbReference type="InterPro" id="IPR039356">
    <property type="entry name" value="YfbR/HDDC2"/>
</dbReference>
<dbReference type="PANTHER" id="PTHR11845">
    <property type="entry name" value="5'-DEOXYNUCLEOTIDASE HDDC2"/>
    <property type="match status" value="1"/>
</dbReference>
<dbReference type="InterPro" id="IPR003607">
    <property type="entry name" value="HD/PDEase_dom"/>
</dbReference>
<dbReference type="GeneID" id="20529060"/>
<keyword evidence="13" id="KW-1185">Reference proteome</keyword>
<dbReference type="SUPFAM" id="SSF109604">
    <property type="entry name" value="HD-domain/PDEase-like"/>
    <property type="match status" value="1"/>
</dbReference>
<gene>
    <name evidence="12" type="ORF">H696_04335</name>
</gene>
<evidence type="ECO:0000256" key="2">
    <source>
        <dbReference type="ARBA" id="ARBA00001936"/>
    </source>
</evidence>
<dbReference type="STRING" id="691883.A0A058Z3Q2"/>
<evidence type="ECO:0000259" key="11">
    <source>
        <dbReference type="PROSITE" id="PS51831"/>
    </source>
</evidence>
<keyword evidence="9" id="KW-0378">Hydrolase</keyword>
<comment type="cofactor">
    <cofactor evidence="2">
        <name>Mn(2+)</name>
        <dbReference type="ChEBI" id="CHEBI:29035"/>
    </cofactor>
</comment>
<dbReference type="PANTHER" id="PTHR11845:SF13">
    <property type="entry name" value="5'-DEOXYNUCLEOTIDASE HDDC2"/>
    <property type="match status" value="1"/>
</dbReference>
<dbReference type="AlphaFoldDB" id="A0A058Z3Q2"/>
<dbReference type="RefSeq" id="XP_009496485.1">
    <property type="nucleotide sequence ID" value="XM_009498210.1"/>
</dbReference>
<feature type="region of interest" description="Disordered" evidence="10">
    <location>
        <begin position="32"/>
        <end position="56"/>
    </location>
</feature>
<comment type="function">
    <text evidence="4">Catalyzes the dephosphorylation of the nucleoside 5'-monophosphates deoxyadenosine monophosphate (dAMP), deoxycytidine monophosphate (dCMP), deoxyguanosine monophosphate (dGMP) and deoxythymidine monophosphate (dTMP).</text>
</comment>
<dbReference type="Pfam" id="PF13023">
    <property type="entry name" value="HD_3"/>
    <property type="match status" value="1"/>
</dbReference>
<organism evidence="12">
    <name type="scientific">Fonticula alba</name>
    <name type="common">Slime mold</name>
    <dbReference type="NCBI Taxonomy" id="691883"/>
    <lineage>
        <taxon>Eukaryota</taxon>
        <taxon>Rotosphaerida</taxon>
        <taxon>Fonticulaceae</taxon>
        <taxon>Fonticula</taxon>
    </lineage>
</organism>
<dbReference type="GO" id="GO:0005737">
    <property type="term" value="C:cytoplasm"/>
    <property type="evidence" value="ECO:0007669"/>
    <property type="project" value="TreeGrafter"/>
</dbReference>
<name>A0A058Z3Q2_FONAL</name>
<evidence type="ECO:0000256" key="7">
    <source>
        <dbReference type="ARBA" id="ARBA00012964"/>
    </source>
</evidence>
<dbReference type="SMART" id="SM00471">
    <property type="entry name" value="HDc"/>
    <property type="match status" value="1"/>
</dbReference>
<reference evidence="12" key="1">
    <citation type="submission" date="2013-04" db="EMBL/GenBank/DDBJ databases">
        <title>The Genome Sequence of Fonticula alba ATCC 38817.</title>
        <authorList>
            <consortium name="The Broad Institute Genomics Platform"/>
            <person name="Russ C."/>
            <person name="Cuomo C."/>
            <person name="Burger G."/>
            <person name="Gray M.W."/>
            <person name="Holland P.W.H."/>
            <person name="King N."/>
            <person name="Lang F.B.F."/>
            <person name="Roger A.J."/>
            <person name="Ruiz-Trillo I."/>
            <person name="Brown M."/>
            <person name="Walker B."/>
            <person name="Young S."/>
            <person name="Zeng Q."/>
            <person name="Gargeya S."/>
            <person name="Fitzgerald M."/>
            <person name="Haas B."/>
            <person name="Abouelleil A."/>
            <person name="Allen A.W."/>
            <person name="Alvarado L."/>
            <person name="Arachchi H.M."/>
            <person name="Berlin A.M."/>
            <person name="Chapman S.B."/>
            <person name="Gainer-Dewar J."/>
            <person name="Goldberg J."/>
            <person name="Griggs A."/>
            <person name="Gujja S."/>
            <person name="Hansen M."/>
            <person name="Howarth C."/>
            <person name="Imamovic A."/>
            <person name="Ireland A."/>
            <person name="Larimer J."/>
            <person name="McCowan C."/>
            <person name="Murphy C."/>
            <person name="Pearson M."/>
            <person name="Poon T.W."/>
            <person name="Priest M."/>
            <person name="Roberts A."/>
            <person name="Saif S."/>
            <person name="Shea T."/>
            <person name="Sisk P."/>
            <person name="Sykes S."/>
            <person name="Wortman J."/>
            <person name="Nusbaum C."/>
            <person name="Birren B."/>
        </authorList>
    </citation>
    <scope>NUCLEOTIDE SEQUENCE [LARGE SCALE GENOMIC DNA]</scope>
    <source>
        <strain evidence="12">ATCC 38817</strain>
    </source>
</reference>
<dbReference type="InterPro" id="IPR006674">
    <property type="entry name" value="HD_domain"/>
</dbReference>
<evidence type="ECO:0000256" key="1">
    <source>
        <dbReference type="ARBA" id="ARBA00001638"/>
    </source>
</evidence>
<feature type="domain" description="HD" evidence="11">
    <location>
        <begin position="62"/>
        <end position="173"/>
    </location>
</feature>